<evidence type="ECO:0000313" key="2">
    <source>
        <dbReference type="Proteomes" id="UP000030111"/>
    </source>
</evidence>
<comment type="caution">
    <text evidence="1">The sequence shown here is derived from an EMBL/GenBank/DDBJ whole genome shotgun (WGS) entry which is preliminary data.</text>
</comment>
<dbReference type="EMBL" id="JRLY01000002">
    <property type="protein sequence ID" value="KGO94137.1"/>
    <property type="molecule type" value="Genomic_DNA"/>
</dbReference>
<name>A0A0A2MNA7_9FLAO</name>
<accession>A0A0A2MNA7</accession>
<dbReference type="AlphaFoldDB" id="A0A0A2MNA7"/>
<proteinExistence type="predicted"/>
<protein>
    <recommendedName>
        <fullName evidence="3">DUF306 domain-containing protein</fullName>
    </recommendedName>
</protein>
<evidence type="ECO:0000313" key="1">
    <source>
        <dbReference type="EMBL" id="KGO94137.1"/>
    </source>
</evidence>
<dbReference type="Proteomes" id="UP000030111">
    <property type="component" value="Unassembled WGS sequence"/>
</dbReference>
<evidence type="ECO:0008006" key="3">
    <source>
        <dbReference type="Google" id="ProtNLM"/>
    </source>
</evidence>
<reference evidence="1 2" key="1">
    <citation type="submission" date="2013-09" db="EMBL/GenBank/DDBJ databases">
        <authorList>
            <person name="Zeng Z."/>
            <person name="Chen C."/>
        </authorList>
    </citation>
    <scope>NUCLEOTIDE SEQUENCE [LARGE SCALE GENOMIC DNA]</scope>
    <source>
        <strain evidence="1 2">WB 4.1-42</strain>
    </source>
</reference>
<dbReference type="RefSeq" id="WP_026990580.1">
    <property type="nucleotide sequence ID" value="NZ_AUGP01000017.1"/>
</dbReference>
<keyword evidence="2" id="KW-1185">Reference proteome</keyword>
<gene>
    <name evidence="1" type="ORF">Q766_04185</name>
</gene>
<organism evidence="1 2">
    <name type="scientific">Flavobacterium subsaxonicum WB 4.1-42 = DSM 21790</name>
    <dbReference type="NCBI Taxonomy" id="1121898"/>
    <lineage>
        <taxon>Bacteria</taxon>
        <taxon>Pseudomonadati</taxon>
        <taxon>Bacteroidota</taxon>
        <taxon>Flavobacteriia</taxon>
        <taxon>Flavobacteriales</taxon>
        <taxon>Flavobacteriaceae</taxon>
        <taxon>Flavobacterium</taxon>
    </lineage>
</organism>
<sequence>MEKIHLVILIVLFLPFYFSFKKDKAVDSRAIQQIDITGSWGMCKRKSGDSFITGNICNTFNFKADGTGALFLGDLHGTLICNFKWKSDGTIIWFSFASKKEEESSIMNSKTEYSLLRYYTEDGEYLEITSNNGENVMYLARNRPE</sequence>